<dbReference type="AlphaFoldDB" id="A0A094P2T8"/>
<name>A0A094P2T8_9ZZZZ</name>
<gene>
    <name evidence="3" type="ORF">GM49_0790</name>
</gene>
<protein>
    <recommendedName>
        <fullName evidence="2">SAF domain-containing protein</fullName>
    </recommendedName>
</protein>
<dbReference type="CDD" id="cd11614">
    <property type="entry name" value="SAF_CpaB_FlgA_like"/>
    <property type="match status" value="1"/>
</dbReference>
<proteinExistence type="predicted"/>
<reference evidence="3" key="1">
    <citation type="submission" date="2014-05" db="EMBL/GenBank/DDBJ databases">
        <title>Key roles for freshwater Actinobacteria revealed by deep metagenomic sequencing.</title>
        <authorList>
            <person name="Ghai R."/>
            <person name="Mizuno C.M."/>
            <person name="Picazo A."/>
            <person name="Camacho A."/>
            <person name="Rodriguez-Valera F."/>
        </authorList>
    </citation>
    <scope>NUCLEOTIDE SEQUENCE</scope>
</reference>
<evidence type="ECO:0000313" key="3">
    <source>
        <dbReference type="EMBL" id="KGA03694.1"/>
    </source>
</evidence>
<comment type="caution">
    <text evidence="3">The sequence shown here is derived from an EMBL/GenBank/DDBJ whole genome shotgun (WGS) entry which is preliminary data.</text>
</comment>
<keyword evidence="1" id="KW-1133">Transmembrane helix</keyword>
<feature type="domain" description="SAF" evidence="2">
    <location>
        <begin position="52"/>
        <end position="114"/>
    </location>
</feature>
<evidence type="ECO:0000256" key="1">
    <source>
        <dbReference type="SAM" id="Phobius"/>
    </source>
</evidence>
<feature type="transmembrane region" description="Helical" evidence="1">
    <location>
        <begin position="28"/>
        <end position="46"/>
    </location>
</feature>
<dbReference type="EMBL" id="JNSJ01000005">
    <property type="protein sequence ID" value="KGA03694.1"/>
    <property type="molecule type" value="Genomic_DNA"/>
</dbReference>
<sequence length="215" mass="23167">MSRKTASNNLNLETIKDIALKRATAKTYFAIGLLVLSLFAAFAITGQANKSVSVWTASKDLAAGDAIKDGSATAVKVFLPMNSDKYLSSESKIINLVANRGILKGELLPASAISQNFEGESSRSVPLKIVRSDLPNDLESGQSVDIYSLPQDDLNSVKSREVELISIGVTVESIDLKSRDMGGDIGIVLKIPERDVLYLLSALNQSRIVVVRNEI</sequence>
<keyword evidence="1" id="KW-0812">Transmembrane</keyword>
<evidence type="ECO:0000259" key="2">
    <source>
        <dbReference type="SMART" id="SM00858"/>
    </source>
</evidence>
<keyword evidence="1" id="KW-0472">Membrane</keyword>
<accession>A0A094P2T8</accession>
<organism evidence="3">
    <name type="scientific">freshwater metagenome</name>
    <dbReference type="NCBI Taxonomy" id="449393"/>
    <lineage>
        <taxon>unclassified sequences</taxon>
        <taxon>metagenomes</taxon>
        <taxon>ecological metagenomes</taxon>
    </lineage>
</organism>
<dbReference type="InterPro" id="IPR013974">
    <property type="entry name" value="SAF"/>
</dbReference>
<dbReference type="SMART" id="SM00858">
    <property type="entry name" value="SAF"/>
    <property type="match status" value="1"/>
</dbReference>